<dbReference type="InterPro" id="IPR031155">
    <property type="entry name" value="DUR"/>
</dbReference>
<dbReference type="AlphaFoldDB" id="A0A1E7ELI2"/>
<dbReference type="InterPro" id="IPR038377">
    <property type="entry name" value="Na/Glc_symporter_sf"/>
</dbReference>
<reference evidence="9 10" key="1">
    <citation type="submission" date="2016-09" db="EMBL/GenBank/DDBJ databases">
        <title>Extensive genetic diversity and differential bi-allelic expression allows diatom success in the polar Southern Ocean.</title>
        <authorList>
            <consortium name="DOE Joint Genome Institute"/>
            <person name="Mock T."/>
            <person name="Otillar R.P."/>
            <person name="Strauss J."/>
            <person name="Dupont C."/>
            <person name="Frickenhaus S."/>
            <person name="Maumus F."/>
            <person name="Mcmullan M."/>
            <person name="Sanges R."/>
            <person name="Schmutz J."/>
            <person name="Toseland A."/>
            <person name="Valas R."/>
            <person name="Veluchamy A."/>
            <person name="Ward B.J."/>
            <person name="Allen A."/>
            <person name="Barry K."/>
            <person name="Falciatore A."/>
            <person name="Ferrante M."/>
            <person name="Fortunato A.E."/>
            <person name="Gloeckner G."/>
            <person name="Gruber A."/>
            <person name="Hipkin R."/>
            <person name="Janech M."/>
            <person name="Kroth P."/>
            <person name="Leese F."/>
            <person name="Lindquist E."/>
            <person name="Lyon B.R."/>
            <person name="Martin J."/>
            <person name="Mayer C."/>
            <person name="Parker M."/>
            <person name="Quesneville H."/>
            <person name="Raymond J."/>
            <person name="Uhlig C."/>
            <person name="Valentin K.U."/>
            <person name="Worden A.Z."/>
            <person name="Armbrust E.V."/>
            <person name="Bowler C."/>
            <person name="Green B."/>
            <person name="Moulton V."/>
            <person name="Van Oosterhout C."/>
            <person name="Grigoriev I."/>
        </authorList>
    </citation>
    <scope>NUCLEOTIDE SEQUENCE [LARGE SCALE GENOMIC DNA]</scope>
    <source>
        <strain evidence="9 10">CCMP1102</strain>
    </source>
</reference>
<dbReference type="GO" id="GO:0005886">
    <property type="term" value="C:plasma membrane"/>
    <property type="evidence" value="ECO:0007669"/>
    <property type="project" value="TreeGrafter"/>
</dbReference>
<dbReference type="PANTHER" id="PTHR46154:SF4">
    <property type="entry name" value="UREA ACTIVE TRANSPORTER"/>
    <property type="match status" value="1"/>
</dbReference>
<evidence type="ECO:0000256" key="7">
    <source>
        <dbReference type="RuleBase" id="RU362091"/>
    </source>
</evidence>
<sequence length="232" mass="25179">MADITDIINLDDRNNVIPPFAQFIGQESYFPPGEAPLPTWVGWVVVVGFGLLFSAITTCIVLVNRHFGQKGEITSEHFNTAGRMIKTGLTASVIISQWTWAATLLQSSNVAWQYGVSGPFWYASGATIQVLLFGVIAINLKKVAPSAHTFAEIVNVRWGKTAHLTFLFFGFCANVIVTSMLLLGGAATVQALTGMDYRLAAFLIPWGVILYTASGGLQATFLASYIHTVIFL</sequence>
<dbReference type="EMBL" id="KV784400">
    <property type="protein sequence ID" value="OEU06744.1"/>
    <property type="molecule type" value="Genomic_DNA"/>
</dbReference>
<evidence type="ECO:0000256" key="8">
    <source>
        <dbReference type="SAM" id="Phobius"/>
    </source>
</evidence>
<comment type="subcellular location">
    <subcellularLocation>
        <location evidence="1">Membrane</location>
        <topology evidence="1">Multi-pass membrane protein</topology>
    </subcellularLocation>
</comment>
<name>A0A1E7ELI2_9STRA</name>
<feature type="transmembrane region" description="Helical" evidence="8">
    <location>
        <begin position="40"/>
        <end position="63"/>
    </location>
</feature>
<evidence type="ECO:0000256" key="5">
    <source>
        <dbReference type="ARBA" id="ARBA00022989"/>
    </source>
</evidence>
<feature type="transmembrane region" description="Helical" evidence="8">
    <location>
        <begin position="161"/>
        <end position="183"/>
    </location>
</feature>
<keyword evidence="4 8" id="KW-0812">Transmembrane</keyword>
<comment type="similarity">
    <text evidence="2 7">Belongs to the sodium:solute symporter (SSF) (TC 2.A.21) family.</text>
</comment>
<dbReference type="KEGG" id="fcy:FRACYDRAFT_253513"/>
<feature type="transmembrane region" description="Helical" evidence="8">
    <location>
        <begin position="84"/>
        <end position="100"/>
    </location>
</feature>
<evidence type="ECO:0000256" key="4">
    <source>
        <dbReference type="ARBA" id="ARBA00022692"/>
    </source>
</evidence>
<gene>
    <name evidence="9" type="ORF">FRACYDRAFT_253513</name>
</gene>
<dbReference type="Pfam" id="PF00474">
    <property type="entry name" value="SSF"/>
    <property type="match status" value="1"/>
</dbReference>
<dbReference type="InParanoid" id="A0A1E7ELI2"/>
<feature type="transmembrane region" description="Helical" evidence="8">
    <location>
        <begin position="120"/>
        <end position="140"/>
    </location>
</feature>
<keyword evidence="6 8" id="KW-0472">Membrane</keyword>
<dbReference type="InterPro" id="IPR001734">
    <property type="entry name" value="Na/solute_symporter"/>
</dbReference>
<proteinExistence type="inferred from homology"/>
<evidence type="ECO:0000256" key="2">
    <source>
        <dbReference type="ARBA" id="ARBA00006434"/>
    </source>
</evidence>
<dbReference type="PANTHER" id="PTHR46154">
    <property type="match status" value="1"/>
</dbReference>
<evidence type="ECO:0000256" key="6">
    <source>
        <dbReference type="ARBA" id="ARBA00023136"/>
    </source>
</evidence>
<evidence type="ECO:0000256" key="1">
    <source>
        <dbReference type="ARBA" id="ARBA00004141"/>
    </source>
</evidence>
<dbReference type="GO" id="GO:0015204">
    <property type="term" value="F:urea transmembrane transporter activity"/>
    <property type="evidence" value="ECO:0007669"/>
    <property type="project" value="InterPro"/>
</dbReference>
<evidence type="ECO:0000256" key="3">
    <source>
        <dbReference type="ARBA" id="ARBA00022448"/>
    </source>
</evidence>
<dbReference type="PROSITE" id="PS50283">
    <property type="entry name" value="NA_SOLUT_SYMP_3"/>
    <property type="match status" value="1"/>
</dbReference>
<evidence type="ECO:0000313" key="10">
    <source>
        <dbReference type="Proteomes" id="UP000095751"/>
    </source>
</evidence>
<evidence type="ECO:0000313" key="9">
    <source>
        <dbReference type="EMBL" id="OEU06744.1"/>
    </source>
</evidence>
<protein>
    <recommendedName>
        <fullName evidence="11">Urea transporter</fullName>
    </recommendedName>
</protein>
<keyword evidence="3" id="KW-0813">Transport</keyword>
<dbReference type="Proteomes" id="UP000095751">
    <property type="component" value="Unassembled WGS sequence"/>
</dbReference>
<evidence type="ECO:0008006" key="11">
    <source>
        <dbReference type="Google" id="ProtNLM"/>
    </source>
</evidence>
<accession>A0A1E7ELI2</accession>
<organism evidence="9 10">
    <name type="scientific">Fragilariopsis cylindrus CCMP1102</name>
    <dbReference type="NCBI Taxonomy" id="635003"/>
    <lineage>
        <taxon>Eukaryota</taxon>
        <taxon>Sar</taxon>
        <taxon>Stramenopiles</taxon>
        <taxon>Ochrophyta</taxon>
        <taxon>Bacillariophyta</taxon>
        <taxon>Bacillariophyceae</taxon>
        <taxon>Bacillariophycidae</taxon>
        <taxon>Bacillariales</taxon>
        <taxon>Bacillariaceae</taxon>
        <taxon>Fragilariopsis</taxon>
    </lineage>
</organism>
<dbReference type="Gene3D" id="1.20.1730.10">
    <property type="entry name" value="Sodium/glucose cotransporter"/>
    <property type="match status" value="1"/>
</dbReference>
<keyword evidence="5 8" id="KW-1133">Transmembrane helix</keyword>
<keyword evidence="10" id="KW-1185">Reference proteome</keyword>
<dbReference type="OrthoDB" id="6132759at2759"/>
<feature type="transmembrane region" description="Helical" evidence="8">
    <location>
        <begin position="203"/>
        <end position="226"/>
    </location>
</feature>